<dbReference type="InterPro" id="IPR011050">
    <property type="entry name" value="Pectin_lyase_fold/virulence"/>
</dbReference>
<gene>
    <name evidence="1" type="ORF">EZS28_011768</name>
</gene>
<dbReference type="Gene3D" id="2.160.20.10">
    <property type="entry name" value="Single-stranded right-handed beta-helix, Pectin lyase-like"/>
    <property type="match status" value="1"/>
</dbReference>
<feature type="non-terminal residue" evidence="1">
    <location>
        <position position="3434"/>
    </location>
</feature>
<evidence type="ECO:0000313" key="1">
    <source>
        <dbReference type="EMBL" id="KAA6392705.1"/>
    </source>
</evidence>
<protein>
    <submittedName>
        <fullName evidence="1">Uncharacterized protein</fullName>
    </submittedName>
</protein>
<dbReference type="InterPro" id="IPR006626">
    <property type="entry name" value="PbH1"/>
</dbReference>
<proteinExistence type="predicted"/>
<dbReference type="EMBL" id="SNRW01002458">
    <property type="protein sequence ID" value="KAA6392705.1"/>
    <property type="molecule type" value="Genomic_DNA"/>
</dbReference>
<dbReference type="InterPro" id="IPR012334">
    <property type="entry name" value="Pectin_lyas_fold"/>
</dbReference>
<dbReference type="Proteomes" id="UP000324800">
    <property type="component" value="Unassembled WGS sequence"/>
</dbReference>
<sequence>KKGSDFCLNNVSYVQEQLLDGFLNGSTSTSLSIKIHIENGTVVDFDKRSLVNFKTGGEGYADADIGTYDPDCGSSEFPCKSITFTRERIGPTTPGGTDYATISKVYARSDSNSFTNETNLISNNEKFEIIGQGPKGQVKITFTSSAVNKNDNLFYLSSTGVVNVQNITIEYEQQLPTFSFFSVNGASLSIDNSQIRVISPVDVISPIIKLSGGTVTISGSDIIGQSQTRIYPGFSVLQTYPVAPLKNSFVVTNSNFANFSSSTRNGTIFNAQIRSDGIDTFKISGGSIRNTKVSTTNDREYGGAIYVKVYSGAESTYKNNLLISDVAFNGNDAFDNEHGPDVYFEISNIRQNFDTNVVKLFDDSLEYKSYGRFLDLDGSIDNTPIPLNNLRGGKYFDTIYVSSVTDPVSLRGYDRDWCGQDTPFHCATMQYAYGRFNSGPSLTLRIINRANIDSNGLIAQSKQADLTINSARDTPANLYVSKESDTLSVSLISVIKSLTLQNLEIDFQGVDHTRIFVHLAAKYSKLTLDNVYVHNGQFNEHAFLVDDGVSIDVTNSRFDGLVSHGTGGSAIRVDLSGTATATFTDSQFTNNVVEKGYQGGALLISISGDYSAVEAVQFIKNVTFTNNIAKGQQDFTVYDEDLQCSATSGDSYQQSLFIDLQGGNFAKAMKSEDKLIDLGGINRFELELSHTSCFVHTYAGSDSVDPNIDLTLFVKDIKSNNTYANSKDLERATNETWCGREFFPCDTLDQAVRHVSNPGICVYVYEEALVFKSILLSAHSLRFEGKVTDTTSKPRIFFNENDFIDPEDPDNNKGFLIISDATLNITNLAFEISGKTRILIGLIYKDNIGDVQIKSCDFYVADQSLKVGYLTEGAAIQVNNSVAIISYCNFLNIKGGSDGAVYLNISNINGNTSITESHFENCETQGVAGGAITVDYNRNTGSDRGGFELKRTEIFNCRGISGTNQQNAAIYFTGIVPGDGNNPLFIDECYFKENGISSTQDDGAHDLFFVPPVGSNILNNITGIRYSYSNSLTRKIGGISGGSPNYDYLLPGIEEDYYVDVPENEDAPNGTGTEIDPYKNVNLAVSHLPDHGIVKVKIHIVTKRPFTHKSVDIGSKTAIIIGRRVENPNVQIYMDYPGETQAMFKLDQEGYLELINLTLAGVKTVNSIIQSSGTLVITDCEIKGSGQYIFDTSAIITTSGTAKINNCEFNSFEVSQSLFSIGQSRITITNSNFNHIVGDINGLIISEDNLNSNAIITLKNLSFTNLQSTTPNGRGSVIFLNIQSFDPPFQFDGLQFSNCTIDNRDSYIYIKTDNLKTRFPNADKLPFANNTNTGWEFSGEDLEITRGIEIPLHYLWNPYKSDKVYVGEIVGVDELWCGRSDWPCKTLDIGYKRFNNSELNTFVIVGSVQLNEQIDIARSLEFESSDINIRASIRVNINAQFNALVGGGKFAIHNINLFFDSTLSKSLIVASGQQRDVTIENVIFERGQLSPTESIQILDKLIRVDTIQSLTIQDVTFEDFELTFETPSITQRGLCIYAVNVPNITISRSIFRNLKSANLGLALAAVYNQQFTQTANINIYYTQFYNLIQQNSNGGGAIYYEGNNLNIPILNVCYFEGDISTNANDIYFNDITIPNQISSTRFVESFSNSGFPKIGPYSAITSNATIQGYLGSILHTVIVNGSNPSASDSNINGTFKTINGSVYKTPLIYEMIPRTIQIVEYTSVGAYNENGILNINNKLLTFERHPGSITVRINTAVGQQFDKLVSVTNGQGTFKGLFFSISQTQSLSSPKTIFSLEGSGKIEIDNCSILHVSYGYEQVNVNLVNTAENCGGNILIKDSTIENFNLASNKLIVLNRGVNTQIINNNFRNINVTASGSSQDKSVIFADIDTTSDFYLENNRLNDNDINDGGDYFSVVYLNIDTNPDSKYHYHFKNNTFQRNAWLDQNKRKLPLYDHRTFIFIQSDELQTVANEESLKGQELQDPAPELYQGKKLQNIVNAVDLYDLTTTYNGADMHVGPYEDVSSVSHGNDEMWCGKVGMSCRTLNHVISTKSTTITYNYHIHFTTTQNYQLRVDRNPTTITGYGVGSDKATIRINTPSGTNSLIYVNTASLTIKKIIIHFISQISNEHIIYFNSGSGTLNLTDFEFSGEGGVDSLQRLIGGDVINVQNGNVLLDRCSFINILSQPQIDSQKGIIRIQKQSGKTLSISNTEFRNVYIAGNDNLGSTYIIQIRSSDGRNINFGQSVTFDSSRNIFIDAHSLRDVMNISRNVYDTELINKFKEDYADDDGKVIPKDHYEYEGYDQFGHTIALGRFFTELKLADDETIHVNINGVDSPYCGDYIIPCQTLKYAADTKAINQTNNSTILVNAAVNIKNQVQLNSKINSIIGPSNDNRGVISVYRVHDTGYQQGAIFINQDGYDSRDLNLRNLDIIVVNSSNYQHLIQTSQNEKGYEVIIENVNIMGNVGVGGSIPQMSNSLIHAYNPTLFTLNNVLIKDFIITEGGVSIQDRYTGWQQAQNKGGAILVATSLADETIVKLENVVIDGINGQDVSGVGIAIVLLQSSSKQNKIMNVDQQFIFNKSTFKENTAVYGLGGAIALYNVARGQFYITDCEFDRNLGSIIRREANDIYIEPFGTPGDEWIVLKDTVIKDCQSTSLPSKLLIKGISLSPSEIDDILPTPKYSLFIDSSSIIQDPDGSQSRPYTSIGESLIGKETVMIGYIIDVQVNPGIYIEREIIIGDLNVEITGLDEQDFVPVSQTDKSVAIHTEEGEMHQDSVITVSYGSLTLQNLQIRALPEPSREIIITLDGIGGQTTIINTVFVEYSSSTIYELPFIKAISGMKLKIQQSYFSVGQYITSSESSMIEIKEDLNEFIIEDSTFENYPYDGSNIVKNPILDAKLRSWSDVHIRNTLFKGPLNVDDPQMHNKNNNNDDNQICNWDSSLIHVTGGTIYIEGSTLSGWESGAISVEGSEAGVIIIGESIFQNNNPQFSDYPNVRRNILCSGGAFVNSDPNHFIGDDDQQSPSKWIYSNDNDCILKGGLQDLISTSFIPTLTRISSQEDFYKQELKIRFEGENLIPCGLIFELFNHDNPNEIYQGSVPYTEGVSNENVFEVIISLSLLPQDAFIDGRILYGNGGSTDSFSVYQSGACAEGQDPDGCKCYSSLIHKSEEECPCPTDADELLKDPRKDLVCKQEWNEKNEVFVGDKNLILEEETQNWEVRSSSDSIYGKTKQTPLDSLENGLLHGVIKSNEMNIIVVTALDNVSIEIPTERLTSENCDTVRISRDYSESQTYPIRITSGRLFSIPGAVKPMFKVERSTLILSSVDVVSIGSQSGSMIQGQSLIVGTQGSKITISDVLMTMLEQFEGIFHSLSTSSIDPSYTLKSFIEIQNSILTMNNFTAIRGRFTGKGAIGIEQESGLINISDGIFKNLKIVSSQTS</sequence>
<reference evidence="1 2" key="1">
    <citation type="submission" date="2019-03" db="EMBL/GenBank/DDBJ databases">
        <title>Single cell metagenomics reveals metabolic interactions within the superorganism composed of flagellate Streblomastix strix and complex community of Bacteroidetes bacteria on its surface.</title>
        <authorList>
            <person name="Treitli S.C."/>
            <person name="Kolisko M."/>
            <person name="Husnik F."/>
            <person name="Keeling P."/>
            <person name="Hampl V."/>
        </authorList>
    </citation>
    <scope>NUCLEOTIDE SEQUENCE [LARGE SCALE GENOMIC DNA]</scope>
    <source>
        <strain evidence="1">ST1C</strain>
    </source>
</reference>
<accession>A0A5J4WE50</accession>
<evidence type="ECO:0000313" key="2">
    <source>
        <dbReference type="Proteomes" id="UP000324800"/>
    </source>
</evidence>
<organism evidence="1 2">
    <name type="scientific">Streblomastix strix</name>
    <dbReference type="NCBI Taxonomy" id="222440"/>
    <lineage>
        <taxon>Eukaryota</taxon>
        <taxon>Metamonada</taxon>
        <taxon>Preaxostyla</taxon>
        <taxon>Oxymonadida</taxon>
        <taxon>Streblomastigidae</taxon>
        <taxon>Streblomastix</taxon>
    </lineage>
</organism>
<name>A0A5J4WE50_9EUKA</name>
<comment type="caution">
    <text evidence="1">The sequence shown here is derived from an EMBL/GenBank/DDBJ whole genome shotgun (WGS) entry which is preliminary data.</text>
</comment>
<feature type="non-terminal residue" evidence="1">
    <location>
        <position position="1"/>
    </location>
</feature>
<dbReference type="SMART" id="SM00710">
    <property type="entry name" value="PbH1"/>
    <property type="match status" value="15"/>
</dbReference>
<dbReference type="SUPFAM" id="SSF51126">
    <property type="entry name" value="Pectin lyase-like"/>
    <property type="match status" value="3"/>
</dbReference>